<feature type="region of interest" description="Disordered" evidence="3">
    <location>
        <begin position="327"/>
        <end position="374"/>
    </location>
</feature>
<keyword evidence="4" id="KW-0472">Membrane</keyword>
<keyword evidence="7" id="KW-1185">Reference proteome</keyword>
<gene>
    <name evidence="6" type="ORF">V5799_029467</name>
</gene>
<dbReference type="SUPFAM" id="SSF49785">
    <property type="entry name" value="Galactose-binding domain-like"/>
    <property type="match status" value="1"/>
</dbReference>
<comment type="caution">
    <text evidence="6">The sequence shown here is derived from an EMBL/GenBank/DDBJ whole genome shotgun (WGS) entry which is preliminary data.</text>
</comment>
<dbReference type="CDD" id="cd00033">
    <property type="entry name" value="CCP"/>
    <property type="match status" value="1"/>
</dbReference>
<reference evidence="6 7" key="1">
    <citation type="journal article" date="2023" name="Arcadia Sci">
        <title>De novo assembly of a long-read Amblyomma americanum tick genome.</title>
        <authorList>
            <person name="Chou S."/>
            <person name="Poskanzer K.E."/>
            <person name="Rollins M."/>
            <person name="Thuy-Boun P.S."/>
        </authorList>
    </citation>
    <scope>NUCLEOTIDE SEQUENCE [LARGE SCALE GENOMIC DNA]</scope>
    <source>
        <strain evidence="6">F_SG_1</strain>
        <tissue evidence="6">Salivary glands</tissue>
    </source>
</reference>
<dbReference type="Proteomes" id="UP001321473">
    <property type="component" value="Unassembled WGS sequence"/>
</dbReference>
<dbReference type="Gene3D" id="2.10.70.10">
    <property type="entry name" value="Complement Module, domain 1"/>
    <property type="match status" value="1"/>
</dbReference>
<evidence type="ECO:0000256" key="4">
    <source>
        <dbReference type="SAM" id="Phobius"/>
    </source>
</evidence>
<dbReference type="InterPro" id="IPR035976">
    <property type="entry name" value="Sushi/SCR/CCP_sf"/>
</dbReference>
<comment type="caution">
    <text evidence="2">Lacks conserved residue(s) required for the propagation of feature annotation.</text>
</comment>
<sequence length="374" mass="40974">MHNAGQFFSASVFTNGTWVNYVCDPGYEILGHHRRTCQADGTWLPAGLPFCVADVAKGKTFHAPSFAATIKNKTHAASTTKSSGTDILNVCSFFTRGRSHFWYVDLEAVYQVKVLRFQFANETRPSATAENVTIDMWVGDNIVDLDRNRLCSQFIGPFPYGRSLYIPCLDSPRGSYAMVRVTSENALEMAVCRFEVLSDLAAPISERVPSTTSPELDGTSLSEDGGDFLGYPHSKKTAMVVGVVVALLSVVFLAACILKRVLRAVCGRRRRGGSDLETDYSSSSSTPLESGPRRRHRTASAPSSSEPILKAVYTRFSARYSFKRTREGARKAAVGQTSTEMKDSSLSSADATLPLPQTPPLTRKVGNYHESRLL</sequence>
<feature type="compositionally biased region" description="Polar residues" evidence="3">
    <location>
        <begin position="335"/>
        <end position="350"/>
    </location>
</feature>
<keyword evidence="2" id="KW-0768">Sushi</keyword>
<keyword evidence="1" id="KW-1015">Disulfide bond</keyword>
<dbReference type="AlphaFoldDB" id="A0AAQ4ERD9"/>
<proteinExistence type="predicted"/>
<keyword evidence="4" id="KW-0812">Transmembrane</keyword>
<evidence type="ECO:0000313" key="7">
    <source>
        <dbReference type="Proteomes" id="UP001321473"/>
    </source>
</evidence>
<feature type="compositionally biased region" description="Low complexity" evidence="3">
    <location>
        <begin position="279"/>
        <end position="290"/>
    </location>
</feature>
<accession>A0AAQ4ERD9</accession>
<dbReference type="Pfam" id="PF00084">
    <property type="entry name" value="Sushi"/>
    <property type="match status" value="1"/>
</dbReference>
<dbReference type="PROSITE" id="PS50923">
    <property type="entry name" value="SUSHI"/>
    <property type="match status" value="1"/>
</dbReference>
<evidence type="ECO:0000256" key="3">
    <source>
        <dbReference type="SAM" id="MobiDB-lite"/>
    </source>
</evidence>
<evidence type="ECO:0000256" key="2">
    <source>
        <dbReference type="PROSITE-ProRule" id="PRU00302"/>
    </source>
</evidence>
<dbReference type="EMBL" id="JARKHS020012114">
    <property type="protein sequence ID" value="KAK8777188.1"/>
    <property type="molecule type" value="Genomic_DNA"/>
</dbReference>
<feature type="region of interest" description="Disordered" evidence="3">
    <location>
        <begin position="271"/>
        <end position="304"/>
    </location>
</feature>
<evidence type="ECO:0000256" key="1">
    <source>
        <dbReference type="ARBA" id="ARBA00023157"/>
    </source>
</evidence>
<dbReference type="InterPro" id="IPR000436">
    <property type="entry name" value="Sushi_SCR_CCP_dom"/>
</dbReference>
<evidence type="ECO:0000313" key="6">
    <source>
        <dbReference type="EMBL" id="KAK8777188.1"/>
    </source>
</evidence>
<dbReference type="Gene3D" id="2.60.120.260">
    <property type="entry name" value="Galactose-binding domain-like"/>
    <property type="match status" value="1"/>
</dbReference>
<organism evidence="6 7">
    <name type="scientific">Amblyomma americanum</name>
    <name type="common">Lone star tick</name>
    <dbReference type="NCBI Taxonomy" id="6943"/>
    <lineage>
        <taxon>Eukaryota</taxon>
        <taxon>Metazoa</taxon>
        <taxon>Ecdysozoa</taxon>
        <taxon>Arthropoda</taxon>
        <taxon>Chelicerata</taxon>
        <taxon>Arachnida</taxon>
        <taxon>Acari</taxon>
        <taxon>Parasitiformes</taxon>
        <taxon>Ixodida</taxon>
        <taxon>Ixodoidea</taxon>
        <taxon>Ixodidae</taxon>
        <taxon>Amblyomminae</taxon>
        <taxon>Amblyomma</taxon>
    </lineage>
</organism>
<protein>
    <recommendedName>
        <fullName evidence="5">Sushi domain-containing protein</fullName>
    </recommendedName>
</protein>
<feature type="transmembrane region" description="Helical" evidence="4">
    <location>
        <begin position="238"/>
        <end position="262"/>
    </location>
</feature>
<name>A0AAQ4ERD9_AMBAM</name>
<dbReference type="InterPro" id="IPR008979">
    <property type="entry name" value="Galactose-bd-like_sf"/>
</dbReference>
<keyword evidence="4" id="KW-1133">Transmembrane helix</keyword>
<feature type="domain" description="Sushi" evidence="5">
    <location>
        <begin position="1"/>
        <end position="53"/>
    </location>
</feature>
<dbReference type="SUPFAM" id="SSF57535">
    <property type="entry name" value="Complement control module/SCR domain"/>
    <property type="match status" value="1"/>
</dbReference>
<evidence type="ECO:0000259" key="5">
    <source>
        <dbReference type="PROSITE" id="PS50923"/>
    </source>
</evidence>